<gene>
    <name evidence="2" type="ORF">AQJ67_09950</name>
</gene>
<keyword evidence="1" id="KW-0862">Zinc</keyword>
<evidence type="ECO:0000313" key="3">
    <source>
        <dbReference type="Proteomes" id="UP000053429"/>
    </source>
</evidence>
<sequence length="193" mass="20725">MAHPDDLELWAGGTLALHARHAPVIGAVKTHDEVRNAEAAASAQALGIELELRDILDATAVDELIRRYRPEVLITHPVDDVHPDHRAVAAAVLAGLPKAHIHTGCPRRLYTCDSYNSLTLSGPVNAPVIIDITTTFDQKMRALAEHRSQPIDDHFGPMAQNLAALWGGRIGASHAEAFTPVPILGRLPGAAHL</sequence>
<dbReference type="STRING" id="661399.AQJ67_09950"/>
<dbReference type="GO" id="GO:0016137">
    <property type="term" value="P:glycoside metabolic process"/>
    <property type="evidence" value="ECO:0007669"/>
    <property type="project" value="UniProtKB-ARBA"/>
</dbReference>
<comment type="caution">
    <text evidence="2">The sequence shown here is derived from an EMBL/GenBank/DDBJ whole genome shotgun (WGS) entry which is preliminary data.</text>
</comment>
<dbReference type="Proteomes" id="UP000053429">
    <property type="component" value="Unassembled WGS sequence"/>
</dbReference>
<name>A0A101U6E7_9ACTN</name>
<accession>A0A101U6E7</accession>
<reference evidence="2 3" key="1">
    <citation type="submission" date="2015-10" db="EMBL/GenBank/DDBJ databases">
        <title>Draft genome sequence of Streptomyces caeruleatus NRRL B-24802, type strain for the species Streptomyces caeruleatus.</title>
        <authorList>
            <person name="Ruckert C."/>
            <person name="Winkler A."/>
            <person name="Kalinowski J."/>
            <person name="Kampfer P."/>
            <person name="Glaeser S."/>
        </authorList>
    </citation>
    <scope>NUCLEOTIDE SEQUENCE [LARGE SCALE GENOMIC DNA]</scope>
    <source>
        <strain evidence="2 3">NRRL B-24802</strain>
    </source>
</reference>
<dbReference type="AlphaFoldDB" id="A0A101U6E7"/>
<dbReference type="PANTHER" id="PTHR12993:SF30">
    <property type="entry name" value="N-ACETYL-ALPHA-D-GLUCOSAMINYL L-MALATE DEACETYLASE 1"/>
    <property type="match status" value="1"/>
</dbReference>
<dbReference type="OrthoDB" id="3514174at2"/>
<organism evidence="2 3">
    <name type="scientific">Streptomyces caeruleatus</name>
    <dbReference type="NCBI Taxonomy" id="661399"/>
    <lineage>
        <taxon>Bacteria</taxon>
        <taxon>Bacillati</taxon>
        <taxon>Actinomycetota</taxon>
        <taxon>Actinomycetes</taxon>
        <taxon>Kitasatosporales</taxon>
        <taxon>Streptomycetaceae</taxon>
        <taxon>Streptomyces</taxon>
    </lineage>
</organism>
<dbReference type="RefSeq" id="WP_062717725.1">
    <property type="nucleotide sequence ID" value="NZ_KQ948926.1"/>
</dbReference>
<dbReference type="Pfam" id="PF02585">
    <property type="entry name" value="PIG-L"/>
    <property type="match status" value="1"/>
</dbReference>
<dbReference type="InterPro" id="IPR003737">
    <property type="entry name" value="GlcNAc_PI_deacetylase-related"/>
</dbReference>
<dbReference type="Gene3D" id="3.40.50.10320">
    <property type="entry name" value="LmbE-like"/>
    <property type="match status" value="1"/>
</dbReference>
<dbReference type="GO" id="GO:0016811">
    <property type="term" value="F:hydrolase activity, acting on carbon-nitrogen (but not peptide) bonds, in linear amides"/>
    <property type="evidence" value="ECO:0007669"/>
    <property type="project" value="TreeGrafter"/>
</dbReference>
<dbReference type="PANTHER" id="PTHR12993">
    <property type="entry name" value="N-ACETYLGLUCOSAMINYL-PHOSPHATIDYLINOSITOL DE-N-ACETYLASE-RELATED"/>
    <property type="match status" value="1"/>
</dbReference>
<keyword evidence="3" id="KW-1185">Reference proteome</keyword>
<evidence type="ECO:0000256" key="1">
    <source>
        <dbReference type="ARBA" id="ARBA00022833"/>
    </source>
</evidence>
<dbReference type="EMBL" id="LMWY01000010">
    <property type="protein sequence ID" value="KUO04816.1"/>
    <property type="molecule type" value="Genomic_DNA"/>
</dbReference>
<protein>
    <submittedName>
        <fullName evidence="2">GlcNAc-PI de-N-acetylase</fullName>
    </submittedName>
</protein>
<dbReference type="InterPro" id="IPR024078">
    <property type="entry name" value="LmbE-like_dom_sf"/>
</dbReference>
<proteinExistence type="predicted"/>
<dbReference type="SUPFAM" id="SSF102588">
    <property type="entry name" value="LmbE-like"/>
    <property type="match status" value="1"/>
</dbReference>
<evidence type="ECO:0000313" key="2">
    <source>
        <dbReference type="EMBL" id="KUO04816.1"/>
    </source>
</evidence>